<keyword evidence="2" id="KW-1185">Reference proteome</keyword>
<proteinExistence type="predicted"/>
<gene>
    <name evidence="1" type="ORF">SAMN04488055_2037</name>
</gene>
<accession>A0A1N6F603</accession>
<dbReference type="Proteomes" id="UP000185003">
    <property type="component" value="Unassembled WGS sequence"/>
</dbReference>
<dbReference type="RefSeq" id="WP_143197402.1">
    <property type="nucleotide sequence ID" value="NZ_FSRA01000001.1"/>
</dbReference>
<dbReference type="STRING" id="536979.SAMN04488055_2037"/>
<organism evidence="1 2">
    <name type="scientific">Chitinophaga niabensis</name>
    <dbReference type="NCBI Taxonomy" id="536979"/>
    <lineage>
        <taxon>Bacteria</taxon>
        <taxon>Pseudomonadati</taxon>
        <taxon>Bacteroidota</taxon>
        <taxon>Chitinophagia</taxon>
        <taxon>Chitinophagales</taxon>
        <taxon>Chitinophagaceae</taxon>
        <taxon>Chitinophaga</taxon>
    </lineage>
</organism>
<protein>
    <submittedName>
        <fullName evidence="1">Uncharacterized protein</fullName>
    </submittedName>
</protein>
<dbReference type="AlphaFoldDB" id="A0A1N6F603"/>
<evidence type="ECO:0000313" key="2">
    <source>
        <dbReference type="Proteomes" id="UP000185003"/>
    </source>
</evidence>
<evidence type="ECO:0000313" key="1">
    <source>
        <dbReference type="EMBL" id="SIN90679.1"/>
    </source>
</evidence>
<dbReference type="OrthoDB" id="5501404at2"/>
<sequence>MESPFLHFPNLEREVNAEPLPVVKETYTESPFLNVNKLYGKPQGFDKKAEAYVTIMNELHDDEFNEQMEDLLNEMKDFREKYVSRDGYMNNEVYTRQLTQSYYQPMIREMNSYFDKLVQYGHEVDNNLRTVTDLETLFSDHEFNGTDLTDVQEQFLGGLKKAFKKVVGVAKKVGKGAIAAGKFVAKAALGPILSRITGIFKKFLAGVLKDGINLLPGKYRTLAQSLAGKLLPASMRPQPAPVAPVAPVAPEPDSTRDIAEDIQDGMNAATAQVLTAENEMEWQLMEAELDQSLDEAPEENMEVLSAARQRFVQQLNELEDGDNPQPAVEQFAPIVTTALKFALPLIGRERVKGWLTSLISKLITPFIGKDNSQMLSRLMVDKGFTMLNLETAERNAGTTAIAEVVENTIRQVPEFPSYVLEDRQLFERYIVQAFERSAAAYLPDVLPEKAYDAQPELRESNERSVVWKNEPPSAEEAAPGYKVLNEVIETEITPYIANEIKTFGGIPLSVFLRDKLGISVNSSIPVKVHLFESSPRNDLFQIAKKAKRIRGLGNASRSAWMQLHPLTSVAAGLLMREPGLGCRRGKENCLGKRKSAQGHRYYYLEIDGARPQYFQPAKGRQVLRKHTSLKARLNFVTNEISMQLYLSESDAQAVAACLRKKNQSEAAHIMVMMAFKEGLKNIFSYGKFDYLKIVHQHVVPGNHSGMAIDKVPPVITRSFSNALTNWTGKAMISFLRDHADKLIQAAEDNSDGLSLRISFSNPPDFDLMKEMLAGNYAAVKEDLFNEHPKESSIHASPGHQQD</sequence>
<name>A0A1N6F603_9BACT</name>
<reference evidence="1 2" key="1">
    <citation type="submission" date="2016-11" db="EMBL/GenBank/DDBJ databases">
        <authorList>
            <person name="Jaros S."/>
            <person name="Januszkiewicz K."/>
            <person name="Wedrychowicz H."/>
        </authorList>
    </citation>
    <scope>NUCLEOTIDE SEQUENCE [LARGE SCALE GENOMIC DNA]</scope>
    <source>
        <strain evidence="1 2">DSM 24787</strain>
    </source>
</reference>
<dbReference type="EMBL" id="FSRA01000001">
    <property type="protein sequence ID" value="SIN90679.1"/>
    <property type="molecule type" value="Genomic_DNA"/>
</dbReference>